<keyword evidence="5" id="KW-1185">Reference proteome</keyword>
<dbReference type="InterPro" id="IPR036388">
    <property type="entry name" value="WH-like_DNA-bd_sf"/>
</dbReference>
<evidence type="ECO:0000256" key="1">
    <source>
        <dbReference type="ARBA" id="ARBA00023015"/>
    </source>
</evidence>
<dbReference type="InterPro" id="IPR001034">
    <property type="entry name" value="DeoR_HTH"/>
</dbReference>
<dbReference type="EMBL" id="JMPR01000004">
    <property type="protein sequence ID" value="KFD22564.1"/>
    <property type="molecule type" value="Genomic_DNA"/>
</dbReference>
<dbReference type="InterPro" id="IPR036390">
    <property type="entry name" value="WH_DNA-bd_sf"/>
</dbReference>
<keyword evidence="1" id="KW-0805">Transcription regulation</keyword>
<dbReference type="eggNOG" id="COG2378">
    <property type="taxonomic scope" value="Bacteria"/>
</dbReference>
<evidence type="ECO:0000256" key="2">
    <source>
        <dbReference type="ARBA" id="ARBA00023163"/>
    </source>
</evidence>
<protein>
    <submittedName>
        <fullName evidence="4">Putative transcriptional regulator</fullName>
    </submittedName>
</protein>
<dbReference type="OrthoDB" id="6521217at2"/>
<dbReference type="AlphaFoldDB" id="A0A085JQ18"/>
<dbReference type="PROSITE" id="PS51000">
    <property type="entry name" value="HTH_DEOR_2"/>
    <property type="match status" value="1"/>
</dbReference>
<dbReference type="SUPFAM" id="SSF46785">
    <property type="entry name" value="Winged helix' DNA-binding domain"/>
    <property type="match status" value="1"/>
</dbReference>
<accession>A0A085JQ18</accession>
<dbReference type="InterPro" id="IPR051534">
    <property type="entry name" value="CBASS_pafABC_assoc_protein"/>
</dbReference>
<feature type="domain" description="HTH deoR-type" evidence="3">
    <location>
        <begin position="11"/>
        <end position="66"/>
    </location>
</feature>
<dbReference type="PROSITE" id="PS52050">
    <property type="entry name" value="WYL"/>
    <property type="match status" value="1"/>
</dbReference>
<gene>
    <name evidence="4" type="ORF">GTPT_0140</name>
</gene>
<dbReference type="GO" id="GO:0003700">
    <property type="term" value="F:DNA-binding transcription factor activity"/>
    <property type="evidence" value="ECO:0007669"/>
    <property type="project" value="InterPro"/>
</dbReference>
<proteinExistence type="predicted"/>
<evidence type="ECO:0000313" key="5">
    <source>
        <dbReference type="Proteomes" id="UP000028602"/>
    </source>
</evidence>
<dbReference type="PANTHER" id="PTHR34580">
    <property type="match status" value="1"/>
</dbReference>
<evidence type="ECO:0000313" key="4">
    <source>
        <dbReference type="EMBL" id="KFD22564.1"/>
    </source>
</evidence>
<dbReference type="InterPro" id="IPR026881">
    <property type="entry name" value="WYL_dom"/>
</dbReference>
<evidence type="ECO:0000259" key="3">
    <source>
        <dbReference type="PROSITE" id="PS51000"/>
    </source>
</evidence>
<dbReference type="Proteomes" id="UP000028602">
    <property type="component" value="Unassembled WGS sequence"/>
</dbReference>
<sequence length="225" mass="25872">MSEQGHRYDRLASRLAILVSRLFMGESLSVRQLAQEFGVSERTVQRDLRERLRYLDIEYSRGSFRLLDARGPFRTNSDILRFARITSVAHYFPTLDPRLLSVLLDSGQDSPCLIWNAPPRQAPALFGGFQAIVQAIIRNRRVHFLHQGHQQSAVAPYRLICLDGEWYLVAVSKDRIQVFTLSAITDVVMTLSGFVRNSHITRICQDPRFIQALPHYQYISGLIRE</sequence>
<dbReference type="PANTHER" id="PTHR34580:SF1">
    <property type="entry name" value="PROTEIN PAFC"/>
    <property type="match status" value="1"/>
</dbReference>
<dbReference type="RefSeq" id="WP_029989656.1">
    <property type="nucleotide sequence ID" value="NZ_ATMJ01000006.1"/>
</dbReference>
<dbReference type="Pfam" id="PF13280">
    <property type="entry name" value="WYL"/>
    <property type="match status" value="1"/>
</dbReference>
<dbReference type="Pfam" id="PF12116">
    <property type="entry name" value="SpoIIID"/>
    <property type="match status" value="1"/>
</dbReference>
<dbReference type="InterPro" id="IPR014208">
    <property type="entry name" value="Spore_III_D"/>
</dbReference>
<name>A0A085JQ18_9GAMM</name>
<reference evidence="4" key="1">
    <citation type="submission" date="2014-05" db="EMBL/GenBank/DDBJ databases">
        <title>ATOL: Assembling a taxonomically balanced genome-scale reconstruction of the evolutionary history of the Enterobacteriaceae.</title>
        <authorList>
            <person name="Plunkett G.III."/>
            <person name="Neeno-Eckwall E.C."/>
            <person name="Glasner J.D."/>
            <person name="Perna N.T."/>
        </authorList>
    </citation>
    <scope>NUCLEOTIDE SEQUENCE [LARGE SCALE GENOMIC DNA]</scope>
    <source>
        <strain evidence="4">ATCC 33301</strain>
    </source>
</reference>
<comment type="caution">
    <text evidence="4">The sequence shown here is derived from an EMBL/GenBank/DDBJ whole genome shotgun (WGS) entry which is preliminary data.</text>
</comment>
<dbReference type="Gene3D" id="1.10.10.10">
    <property type="entry name" value="Winged helix-like DNA-binding domain superfamily/Winged helix DNA-binding domain"/>
    <property type="match status" value="1"/>
</dbReference>
<keyword evidence="2" id="KW-0804">Transcription</keyword>
<organism evidence="4 5">
    <name type="scientific">Tatumella ptyseos ATCC 33301</name>
    <dbReference type="NCBI Taxonomy" id="1005995"/>
    <lineage>
        <taxon>Bacteria</taxon>
        <taxon>Pseudomonadati</taxon>
        <taxon>Pseudomonadota</taxon>
        <taxon>Gammaproteobacteria</taxon>
        <taxon>Enterobacterales</taxon>
        <taxon>Erwiniaceae</taxon>
        <taxon>Tatumella</taxon>
    </lineage>
</organism>